<evidence type="ECO:0000313" key="2">
    <source>
        <dbReference type="Proteomes" id="UP000789920"/>
    </source>
</evidence>
<accession>A0ACA9RVR6</accession>
<gene>
    <name evidence="1" type="ORF">RPERSI_LOCUS23512</name>
</gene>
<dbReference type="EMBL" id="CAJVQC010073570">
    <property type="protein sequence ID" value="CAG8812354.1"/>
    <property type="molecule type" value="Genomic_DNA"/>
</dbReference>
<proteinExistence type="predicted"/>
<feature type="non-terminal residue" evidence="1">
    <location>
        <position position="54"/>
    </location>
</feature>
<evidence type="ECO:0000313" key="1">
    <source>
        <dbReference type="EMBL" id="CAG8812354.1"/>
    </source>
</evidence>
<feature type="non-terminal residue" evidence="1">
    <location>
        <position position="1"/>
    </location>
</feature>
<protein>
    <submittedName>
        <fullName evidence="1">9021_t:CDS:1</fullName>
    </submittedName>
</protein>
<name>A0ACA9RVR6_9GLOM</name>
<comment type="caution">
    <text evidence="1">The sequence shown here is derived from an EMBL/GenBank/DDBJ whole genome shotgun (WGS) entry which is preliminary data.</text>
</comment>
<organism evidence="1 2">
    <name type="scientific">Racocetra persica</name>
    <dbReference type="NCBI Taxonomy" id="160502"/>
    <lineage>
        <taxon>Eukaryota</taxon>
        <taxon>Fungi</taxon>
        <taxon>Fungi incertae sedis</taxon>
        <taxon>Mucoromycota</taxon>
        <taxon>Glomeromycotina</taxon>
        <taxon>Glomeromycetes</taxon>
        <taxon>Diversisporales</taxon>
        <taxon>Gigasporaceae</taxon>
        <taxon>Racocetra</taxon>
    </lineage>
</organism>
<dbReference type="Proteomes" id="UP000789920">
    <property type="component" value="Unassembled WGS sequence"/>
</dbReference>
<reference evidence="1" key="1">
    <citation type="submission" date="2021-06" db="EMBL/GenBank/DDBJ databases">
        <authorList>
            <person name="Kallberg Y."/>
            <person name="Tangrot J."/>
            <person name="Rosling A."/>
        </authorList>
    </citation>
    <scope>NUCLEOTIDE SEQUENCE</scope>
    <source>
        <strain evidence="1">MA461A</strain>
    </source>
</reference>
<sequence length="54" mass="6333">WAPHATIVTKPKKEERLSRTTTTRTKEKGRYGCTSISGTYEIEKIIKRWNHESK</sequence>
<keyword evidence="2" id="KW-1185">Reference proteome</keyword>